<dbReference type="RefSeq" id="WP_162847046.1">
    <property type="nucleotide sequence ID" value="NZ_RBKU01000001.1"/>
</dbReference>
<organism evidence="9 10">
    <name type="scientific">Mucilaginibacter gracilis</name>
    <dbReference type="NCBI Taxonomy" id="423350"/>
    <lineage>
        <taxon>Bacteria</taxon>
        <taxon>Pseudomonadati</taxon>
        <taxon>Bacteroidota</taxon>
        <taxon>Sphingobacteriia</taxon>
        <taxon>Sphingobacteriales</taxon>
        <taxon>Sphingobacteriaceae</taxon>
        <taxon>Mucilaginibacter</taxon>
    </lineage>
</organism>
<reference evidence="9 10" key="1">
    <citation type="submission" date="2018-10" db="EMBL/GenBank/DDBJ databases">
        <title>Genomic Encyclopedia of Archaeal and Bacterial Type Strains, Phase II (KMG-II): from individual species to whole genera.</title>
        <authorList>
            <person name="Goeker M."/>
        </authorList>
    </citation>
    <scope>NUCLEOTIDE SEQUENCE [LARGE SCALE GENOMIC DNA]</scope>
    <source>
        <strain evidence="9 10">DSM 18602</strain>
    </source>
</reference>
<evidence type="ECO:0000256" key="2">
    <source>
        <dbReference type="ARBA" id="ARBA00022723"/>
    </source>
</evidence>
<dbReference type="InterPro" id="IPR001567">
    <property type="entry name" value="Pept_M3A_M3B_dom"/>
</dbReference>
<dbReference type="GO" id="GO:0046872">
    <property type="term" value="F:metal ion binding"/>
    <property type="evidence" value="ECO:0007669"/>
    <property type="project" value="UniProtKB-UniRule"/>
</dbReference>
<comment type="cofactor">
    <cofactor evidence="6">
        <name>Zn(2+)</name>
        <dbReference type="ChEBI" id="CHEBI:29105"/>
    </cofactor>
    <text evidence="6">Binds 1 zinc ion.</text>
</comment>
<dbReference type="Gene3D" id="1.10.1370.30">
    <property type="match status" value="1"/>
</dbReference>
<accession>A0A495J0G8</accession>
<protein>
    <submittedName>
        <fullName evidence="9">Oligopeptidase F</fullName>
    </submittedName>
</protein>
<keyword evidence="5 6" id="KW-0482">Metalloprotease</keyword>
<comment type="similarity">
    <text evidence="6">Belongs to the peptidase M3 family.</text>
</comment>
<feature type="domain" description="Peptidase M3A/M3B catalytic" evidence="8">
    <location>
        <begin position="396"/>
        <end position="588"/>
    </location>
</feature>
<keyword evidence="3 6" id="KW-0378">Hydrolase</keyword>
<dbReference type="Pfam" id="PF01432">
    <property type="entry name" value="Peptidase_M3"/>
    <property type="match status" value="1"/>
</dbReference>
<dbReference type="SUPFAM" id="SSF55486">
    <property type="entry name" value="Metalloproteases ('zincins'), catalytic domain"/>
    <property type="match status" value="1"/>
</dbReference>
<keyword evidence="10" id="KW-1185">Reference proteome</keyword>
<dbReference type="GO" id="GO:0006508">
    <property type="term" value="P:proteolysis"/>
    <property type="evidence" value="ECO:0007669"/>
    <property type="project" value="UniProtKB-KW"/>
</dbReference>
<keyword evidence="2 6" id="KW-0479">Metal-binding</keyword>
<keyword evidence="7" id="KW-0732">Signal</keyword>
<name>A0A495J0G8_9SPHI</name>
<evidence type="ECO:0000313" key="10">
    <source>
        <dbReference type="Proteomes" id="UP000268007"/>
    </source>
</evidence>
<evidence type="ECO:0000256" key="5">
    <source>
        <dbReference type="ARBA" id="ARBA00023049"/>
    </source>
</evidence>
<evidence type="ECO:0000259" key="8">
    <source>
        <dbReference type="Pfam" id="PF01432"/>
    </source>
</evidence>
<dbReference type="GO" id="GO:0004222">
    <property type="term" value="F:metalloendopeptidase activity"/>
    <property type="evidence" value="ECO:0007669"/>
    <property type="project" value="InterPro"/>
</dbReference>
<gene>
    <name evidence="9" type="ORF">BDD43_2289</name>
</gene>
<keyword evidence="1 6" id="KW-0645">Protease</keyword>
<proteinExistence type="inferred from homology"/>
<evidence type="ECO:0000256" key="4">
    <source>
        <dbReference type="ARBA" id="ARBA00022833"/>
    </source>
</evidence>
<dbReference type="EMBL" id="RBKU01000001">
    <property type="protein sequence ID" value="RKR82121.1"/>
    <property type="molecule type" value="Genomic_DNA"/>
</dbReference>
<evidence type="ECO:0000256" key="1">
    <source>
        <dbReference type="ARBA" id="ARBA00022670"/>
    </source>
</evidence>
<feature type="signal peptide" evidence="7">
    <location>
        <begin position="1"/>
        <end position="22"/>
    </location>
</feature>
<feature type="chain" id="PRO_5019842301" evidence="7">
    <location>
        <begin position="23"/>
        <end position="623"/>
    </location>
</feature>
<comment type="caution">
    <text evidence="9">The sequence shown here is derived from an EMBL/GenBank/DDBJ whole genome shotgun (WGS) entry which is preliminary data.</text>
</comment>
<evidence type="ECO:0000313" key="9">
    <source>
        <dbReference type="EMBL" id="RKR82121.1"/>
    </source>
</evidence>
<evidence type="ECO:0000256" key="7">
    <source>
        <dbReference type="SAM" id="SignalP"/>
    </source>
</evidence>
<dbReference type="AlphaFoldDB" id="A0A495J0G8"/>
<sequence>MLRTRFYWLALVLCVNAAPAAAQSFDPFDGHSTAFRASPERYFSSPAKELEQRKRLMDSTAVFTKKEPWTPAMLDDQLALYEKLLVSLNRHYAYFQLLGYRDKRDTAARSAKDQVDQLIDSLDRYTAGQLRRQVFSTQAGDKAYRYHYLLEKKRSDAEHELNPVPAAIAARLSDPLIQRLTDRYDNLMDDTRAPDLLLPDGQKLNPVTNRNKVLQYPDAAVRARGMKTYYNAYSAHAELLAGTLIDITAAKNALAQLKGFKSAPEATYARRLQLPEDSVRAMFRQMTGLSAVLKNYQRVQAAQVKLITGLDTVHSWDMSLPSGYSFQQLPFGQVKALTLRAFRPLGKPYQHLFAWLLDPANRAQDIAAGPDRVNENTSVGYPGVPVTLYMKSYSGSLGEVLRLSHEGGHAIHMRLMSEAGIVPSYAAGPGFLFEAYAMLNELLVLDELQQQATTASAKAFYTKAFLDKLSLEIFTAAEEGSFEQGIYDGVVAGRIHDRRDVDSLYAGIMERYDLFFAAEPERRSEWINKRLVFDDPLYNVNYLYAMLLTCRLYEQAHRDPADFGRRYAALLKNGFDAPADDLIRKFMGFGLDNQVLLRSAMELMEKRTKELALLYKELNHARD</sequence>
<dbReference type="Proteomes" id="UP000268007">
    <property type="component" value="Unassembled WGS sequence"/>
</dbReference>
<keyword evidence="4 6" id="KW-0862">Zinc</keyword>
<evidence type="ECO:0000256" key="6">
    <source>
        <dbReference type="RuleBase" id="RU003435"/>
    </source>
</evidence>
<evidence type="ECO:0000256" key="3">
    <source>
        <dbReference type="ARBA" id="ARBA00022801"/>
    </source>
</evidence>